<feature type="transmembrane region" description="Helical" evidence="1">
    <location>
        <begin position="102"/>
        <end position="122"/>
    </location>
</feature>
<sequence>MNSLRQFFMGEIDSSHASAPLTACCFMTGFIDAVCLSLMFVWCAFQTGNSLQLSLSLARFFNGSHNYSFDLADRRALCSLLSFLFGAFIGRFGDRIGSQTRLWVTLGTFIQTVFTMAAAIAIRKSGQLSLLDSSTDPAWSNVLSFVCIVFMSASMGLQGIMGKRLNTQFTTTVVLTSTWCELVTEPQLFHFRRLVKARDHKVIAILFLFIGGFTGRVVLDKIGSAGALGVGAGIRFFVTLSWLFVPVKKTPGN</sequence>
<dbReference type="Proteomes" id="UP000054217">
    <property type="component" value="Unassembled WGS sequence"/>
</dbReference>
<feature type="transmembrane region" description="Helical" evidence="1">
    <location>
        <begin position="21"/>
        <end position="45"/>
    </location>
</feature>
<reference evidence="3" key="2">
    <citation type="submission" date="2015-01" db="EMBL/GenBank/DDBJ databases">
        <title>Evolutionary Origins and Diversification of the Mycorrhizal Mutualists.</title>
        <authorList>
            <consortium name="DOE Joint Genome Institute"/>
            <consortium name="Mycorrhizal Genomics Consortium"/>
            <person name="Kohler A."/>
            <person name="Kuo A."/>
            <person name="Nagy L.G."/>
            <person name="Floudas D."/>
            <person name="Copeland A."/>
            <person name="Barry K.W."/>
            <person name="Cichocki N."/>
            <person name="Veneault-Fourrey C."/>
            <person name="LaButti K."/>
            <person name="Lindquist E.A."/>
            <person name="Lipzen A."/>
            <person name="Lundell T."/>
            <person name="Morin E."/>
            <person name="Murat C."/>
            <person name="Riley R."/>
            <person name="Ohm R."/>
            <person name="Sun H."/>
            <person name="Tunlid A."/>
            <person name="Henrissat B."/>
            <person name="Grigoriev I.V."/>
            <person name="Hibbett D.S."/>
            <person name="Martin F."/>
        </authorList>
    </citation>
    <scope>NUCLEOTIDE SEQUENCE [LARGE SCALE GENOMIC DNA]</scope>
    <source>
        <strain evidence="3">Marx 270</strain>
    </source>
</reference>
<dbReference type="OrthoDB" id="5288586at2759"/>
<keyword evidence="1" id="KW-1133">Transmembrane helix</keyword>
<accession>A0A0C3PBV2</accession>
<protein>
    <recommendedName>
        <fullName evidence="4">DUF1275 domain protein</fullName>
    </recommendedName>
</protein>
<feature type="transmembrane region" description="Helical" evidence="1">
    <location>
        <begin position="202"/>
        <end position="219"/>
    </location>
</feature>
<keyword evidence="1" id="KW-0812">Transmembrane</keyword>
<evidence type="ECO:0000313" key="2">
    <source>
        <dbReference type="EMBL" id="KIO05184.1"/>
    </source>
</evidence>
<dbReference type="AlphaFoldDB" id="A0A0C3PBV2"/>
<gene>
    <name evidence="2" type="ORF">M404DRAFT_141535</name>
</gene>
<evidence type="ECO:0000313" key="3">
    <source>
        <dbReference type="Proteomes" id="UP000054217"/>
    </source>
</evidence>
<organism evidence="2 3">
    <name type="scientific">Pisolithus tinctorius Marx 270</name>
    <dbReference type="NCBI Taxonomy" id="870435"/>
    <lineage>
        <taxon>Eukaryota</taxon>
        <taxon>Fungi</taxon>
        <taxon>Dikarya</taxon>
        <taxon>Basidiomycota</taxon>
        <taxon>Agaricomycotina</taxon>
        <taxon>Agaricomycetes</taxon>
        <taxon>Agaricomycetidae</taxon>
        <taxon>Boletales</taxon>
        <taxon>Sclerodermatineae</taxon>
        <taxon>Pisolithaceae</taxon>
        <taxon>Pisolithus</taxon>
    </lineage>
</organism>
<keyword evidence="1" id="KW-0472">Membrane</keyword>
<dbReference type="STRING" id="870435.A0A0C3PBV2"/>
<keyword evidence="3" id="KW-1185">Reference proteome</keyword>
<dbReference type="PANTHER" id="PTHR37488">
    <property type="entry name" value="DUF1275 DOMAIN-CONTAINING PROTEIN"/>
    <property type="match status" value="1"/>
</dbReference>
<dbReference type="HOGENOM" id="CLU_062487_0_0_1"/>
<evidence type="ECO:0008006" key="4">
    <source>
        <dbReference type="Google" id="ProtNLM"/>
    </source>
</evidence>
<reference evidence="2 3" key="1">
    <citation type="submission" date="2014-04" db="EMBL/GenBank/DDBJ databases">
        <authorList>
            <consortium name="DOE Joint Genome Institute"/>
            <person name="Kuo A."/>
            <person name="Kohler A."/>
            <person name="Costa M.D."/>
            <person name="Nagy L.G."/>
            <person name="Floudas D."/>
            <person name="Copeland A."/>
            <person name="Barry K.W."/>
            <person name="Cichocki N."/>
            <person name="Veneault-Fourrey C."/>
            <person name="LaButti K."/>
            <person name="Lindquist E.A."/>
            <person name="Lipzen A."/>
            <person name="Lundell T."/>
            <person name="Morin E."/>
            <person name="Murat C."/>
            <person name="Sun H."/>
            <person name="Tunlid A."/>
            <person name="Henrissat B."/>
            <person name="Grigoriev I.V."/>
            <person name="Hibbett D.S."/>
            <person name="Martin F."/>
            <person name="Nordberg H.P."/>
            <person name="Cantor M.N."/>
            <person name="Hua S.X."/>
        </authorList>
    </citation>
    <scope>NUCLEOTIDE SEQUENCE [LARGE SCALE GENOMIC DNA]</scope>
    <source>
        <strain evidence="2 3">Marx 270</strain>
    </source>
</reference>
<evidence type="ECO:0000256" key="1">
    <source>
        <dbReference type="SAM" id="Phobius"/>
    </source>
</evidence>
<dbReference type="PANTHER" id="PTHR37488:SF2">
    <property type="entry name" value="DUF1275 DOMAIN-CONTAINING PROTEIN"/>
    <property type="match status" value="1"/>
</dbReference>
<dbReference type="InParanoid" id="A0A0C3PBV2"/>
<feature type="transmembrane region" description="Helical" evidence="1">
    <location>
        <begin position="142"/>
        <end position="161"/>
    </location>
</feature>
<proteinExistence type="predicted"/>
<name>A0A0C3PBV2_PISTI</name>
<dbReference type="Pfam" id="PF06912">
    <property type="entry name" value="DUF1275"/>
    <property type="match status" value="1"/>
</dbReference>
<feature type="transmembrane region" description="Helical" evidence="1">
    <location>
        <begin position="225"/>
        <end position="245"/>
    </location>
</feature>
<feature type="transmembrane region" description="Helical" evidence="1">
    <location>
        <begin position="74"/>
        <end position="90"/>
    </location>
</feature>
<dbReference type="InterPro" id="IPR010699">
    <property type="entry name" value="DUF1275"/>
</dbReference>
<dbReference type="EMBL" id="KN831968">
    <property type="protein sequence ID" value="KIO05184.1"/>
    <property type="molecule type" value="Genomic_DNA"/>
</dbReference>